<accession>A0A1W1E8G0</accession>
<protein>
    <submittedName>
        <fullName evidence="1">Uncharacterized protein</fullName>
    </submittedName>
</protein>
<gene>
    <name evidence="1" type="ORF">MNB_SV-4-1263</name>
</gene>
<sequence length="85" mass="9915">MKLVDLETGKEIPTIKNSKPTVYLFDMNGSYTHRFKWVKQTQEVNIFYTYSKNSTRGITKREIFSSKSLKTASSFDLAHPPKPRR</sequence>
<dbReference type="AlphaFoldDB" id="A0A1W1E8G0"/>
<proteinExistence type="predicted"/>
<evidence type="ECO:0000313" key="1">
    <source>
        <dbReference type="EMBL" id="SFV90147.1"/>
    </source>
</evidence>
<name>A0A1W1E8G0_9ZZZZ</name>
<organism evidence="1">
    <name type="scientific">hydrothermal vent metagenome</name>
    <dbReference type="NCBI Taxonomy" id="652676"/>
    <lineage>
        <taxon>unclassified sequences</taxon>
        <taxon>metagenomes</taxon>
        <taxon>ecological metagenomes</taxon>
    </lineage>
</organism>
<dbReference type="EMBL" id="FPIB01000010">
    <property type="protein sequence ID" value="SFV90147.1"/>
    <property type="molecule type" value="Genomic_DNA"/>
</dbReference>
<reference evidence="1" key="1">
    <citation type="submission" date="2016-10" db="EMBL/GenBank/DDBJ databases">
        <authorList>
            <person name="de Groot N.N."/>
        </authorList>
    </citation>
    <scope>NUCLEOTIDE SEQUENCE</scope>
</reference>